<evidence type="ECO:0000313" key="5">
    <source>
        <dbReference type="EMBL" id="SHL19380.1"/>
    </source>
</evidence>
<accession>A0A1M6YMM0</accession>
<feature type="domain" description="HTH gntR-type" evidence="4">
    <location>
        <begin position="1"/>
        <end position="68"/>
    </location>
</feature>
<dbReference type="GO" id="GO:0003677">
    <property type="term" value="F:DNA binding"/>
    <property type="evidence" value="ECO:0007669"/>
    <property type="project" value="UniProtKB-KW"/>
</dbReference>
<dbReference type="SUPFAM" id="SSF46785">
    <property type="entry name" value="Winged helix' DNA-binding domain"/>
    <property type="match status" value="1"/>
</dbReference>
<dbReference type="InterPro" id="IPR036388">
    <property type="entry name" value="WH-like_DNA-bd_sf"/>
</dbReference>
<dbReference type="Gene3D" id="1.20.120.530">
    <property type="entry name" value="GntR ligand-binding domain-like"/>
    <property type="match status" value="1"/>
</dbReference>
<sequence length="209" mass="22985">MTSPQSIADQLQSDILSGALPVGQPLSQTDLAARFGVSRIPIRDALARLAALGLIDQAPNRTAHVIRMDATEVSEAYDLRLLLECDLLARAIPVMTEADLTRIDYALARSNLEAKNANWAEGDQMFHAALYAPAMRPRQAQMITGLRRTCRIQISAYDALPNETERWLADHQALRDACHRRDTNAAVTCLRAHIEGALDTLLQKMSGDA</sequence>
<proteinExistence type="predicted"/>
<dbReference type="PROSITE" id="PS50949">
    <property type="entry name" value="HTH_GNTR"/>
    <property type="match status" value="1"/>
</dbReference>
<dbReference type="RefSeq" id="WP_073197051.1">
    <property type="nucleotide sequence ID" value="NZ_FRBN01000007.1"/>
</dbReference>
<evidence type="ECO:0000256" key="2">
    <source>
        <dbReference type="ARBA" id="ARBA00023125"/>
    </source>
</evidence>
<dbReference type="SMART" id="SM00895">
    <property type="entry name" value="FCD"/>
    <property type="match status" value="1"/>
</dbReference>
<keyword evidence="2" id="KW-0238">DNA-binding</keyword>
<dbReference type="PRINTS" id="PR00035">
    <property type="entry name" value="HTHGNTR"/>
</dbReference>
<dbReference type="InterPro" id="IPR000524">
    <property type="entry name" value="Tscrpt_reg_HTH_GntR"/>
</dbReference>
<dbReference type="AlphaFoldDB" id="A0A1M6YMM0"/>
<evidence type="ECO:0000259" key="4">
    <source>
        <dbReference type="PROSITE" id="PS50949"/>
    </source>
</evidence>
<dbReference type="GO" id="GO:0003700">
    <property type="term" value="F:DNA-binding transcription factor activity"/>
    <property type="evidence" value="ECO:0007669"/>
    <property type="project" value="InterPro"/>
</dbReference>
<dbReference type="InterPro" id="IPR011711">
    <property type="entry name" value="GntR_C"/>
</dbReference>
<dbReference type="InterPro" id="IPR008920">
    <property type="entry name" value="TF_FadR/GntR_C"/>
</dbReference>
<keyword evidence="3" id="KW-0804">Transcription</keyword>
<dbReference type="SUPFAM" id="SSF48008">
    <property type="entry name" value="GntR ligand-binding domain-like"/>
    <property type="match status" value="1"/>
</dbReference>
<dbReference type="STRING" id="1054996.SAMN05444414_10760"/>
<evidence type="ECO:0000256" key="1">
    <source>
        <dbReference type="ARBA" id="ARBA00023015"/>
    </source>
</evidence>
<dbReference type="EMBL" id="FRBN01000007">
    <property type="protein sequence ID" value="SHL19380.1"/>
    <property type="molecule type" value="Genomic_DNA"/>
</dbReference>
<dbReference type="PANTHER" id="PTHR43537">
    <property type="entry name" value="TRANSCRIPTIONAL REGULATOR, GNTR FAMILY"/>
    <property type="match status" value="1"/>
</dbReference>
<dbReference type="Proteomes" id="UP000184191">
    <property type="component" value="Unassembled WGS sequence"/>
</dbReference>
<evidence type="ECO:0000313" key="6">
    <source>
        <dbReference type="Proteomes" id="UP000184191"/>
    </source>
</evidence>
<evidence type="ECO:0000256" key="3">
    <source>
        <dbReference type="ARBA" id="ARBA00023163"/>
    </source>
</evidence>
<dbReference type="OrthoDB" id="5450856at2"/>
<organism evidence="5 6">
    <name type="scientific">Roseovarius marisflavi</name>
    <dbReference type="NCBI Taxonomy" id="1054996"/>
    <lineage>
        <taxon>Bacteria</taxon>
        <taxon>Pseudomonadati</taxon>
        <taxon>Pseudomonadota</taxon>
        <taxon>Alphaproteobacteria</taxon>
        <taxon>Rhodobacterales</taxon>
        <taxon>Roseobacteraceae</taxon>
        <taxon>Roseovarius</taxon>
    </lineage>
</organism>
<keyword evidence="6" id="KW-1185">Reference proteome</keyword>
<dbReference type="Pfam" id="PF00392">
    <property type="entry name" value="GntR"/>
    <property type="match status" value="1"/>
</dbReference>
<gene>
    <name evidence="5" type="ORF">SAMN05444414_10760</name>
</gene>
<name>A0A1M6YMM0_9RHOB</name>
<reference evidence="6" key="1">
    <citation type="submission" date="2016-11" db="EMBL/GenBank/DDBJ databases">
        <authorList>
            <person name="Varghese N."/>
            <person name="Submissions S."/>
        </authorList>
    </citation>
    <scope>NUCLEOTIDE SEQUENCE [LARGE SCALE GENOMIC DNA]</scope>
    <source>
        <strain evidence="6">DSM 29327</strain>
    </source>
</reference>
<dbReference type="SMART" id="SM00345">
    <property type="entry name" value="HTH_GNTR"/>
    <property type="match status" value="1"/>
</dbReference>
<dbReference type="Gene3D" id="1.10.10.10">
    <property type="entry name" value="Winged helix-like DNA-binding domain superfamily/Winged helix DNA-binding domain"/>
    <property type="match status" value="1"/>
</dbReference>
<keyword evidence="1" id="KW-0805">Transcription regulation</keyword>
<dbReference type="InterPro" id="IPR036390">
    <property type="entry name" value="WH_DNA-bd_sf"/>
</dbReference>
<protein>
    <submittedName>
        <fullName evidence="5">Transcriptional regulator, GntR family</fullName>
    </submittedName>
</protein>
<dbReference type="PANTHER" id="PTHR43537:SF41">
    <property type="entry name" value="TRANSCRIPTIONAL REGULATORY PROTEIN"/>
    <property type="match status" value="1"/>
</dbReference>
<dbReference type="Pfam" id="PF07729">
    <property type="entry name" value="FCD"/>
    <property type="match status" value="1"/>
</dbReference>